<name>A0A9X2AXG5_9VIBR</name>
<dbReference type="InterPro" id="IPR030673">
    <property type="entry name" value="PyroPPase_GppA_Ppx"/>
</dbReference>
<dbReference type="InterPro" id="IPR003695">
    <property type="entry name" value="Ppx_GppA_N"/>
</dbReference>
<dbReference type="GO" id="GO:0004309">
    <property type="term" value="F:exopolyphosphatase activity"/>
    <property type="evidence" value="ECO:0007669"/>
    <property type="project" value="UniProtKB-EC"/>
</dbReference>
<dbReference type="RefSeq" id="WP_244358654.1">
    <property type="nucleotide sequence ID" value="NZ_JAJNNZ010000016.1"/>
</dbReference>
<organism evidence="13 14">
    <name type="scientific">Vibrio gelatinilyticus</name>
    <dbReference type="NCBI Taxonomy" id="2893468"/>
    <lineage>
        <taxon>Bacteria</taxon>
        <taxon>Pseudomonadati</taxon>
        <taxon>Pseudomonadota</taxon>
        <taxon>Gammaproteobacteria</taxon>
        <taxon>Vibrionales</taxon>
        <taxon>Vibrionaceae</taxon>
        <taxon>Vibrio</taxon>
    </lineage>
</organism>
<dbReference type="AlphaFoldDB" id="A0A9X2AXG5"/>
<evidence type="ECO:0000256" key="8">
    <source>
        <dbReference type="ARBA" id="ARBA00022801"/>
    </source>
</evidence>
<evidence type="ECO:0000256" key="6">
    <source>
        <dbReference type="ARBA" id="ARBA00020416"/>
    </source>
</evidence>
<evidence type="ECO:0000256" key="5">
    <source>
        <dbReference type="ARBA" id="ARBA00012451"/>
    </source>
</evidence>
<evidence type="ECO:0000256" key="7">
    <source>
        <dbReference type="ARBA" id="ARBA00022475"/>
    </source>
</evidence>
<evidence type="ECO:0000256" key="9">
    <source>
        <dbReference type="ARBA" id="ARBA00023136"/>
    </source>
</evidence>
<evidence type="ECO:0000256" key="3">
    <source>
        <dbReference type="ARBA" id="ARBA00007125"/>
    </source>
</evidence>
<dbReference type="NCBIfam" id="TIGR03706">
    <property type="entry name" value="exo_poly_only"/>
    <property type="match status" value="1"/>
</dbReference>
<comment type="subunit">
    <text evidence="4">Homodimer.</text>
</comment>
<comment type="similarity">
    <text evidence="3">Belongs to the GppA/Ppx family.</text>
</comment>
<dbReference type="GO" id="GO:0005886">
    <property type="term" value="C:plasma membrane"/>
    <property type="evidence" value="ECO:0007669"/>
    <property type="project" value="UniProtKB-SubCell"/>
</dbReference>
<evidence type="ECO:0000256" key="1">
    <source>
        <dbReference type="ARBA" id="ARBA00001946"/>
    </source>
</evidence>
<accession>A0A9X2AXG5</accession>
<comment type="cofactor">
    <cofactor evidence="1">
        <name>Mg(2+)</name>
        <dbReference type="ChEBI" id="CHEBI:18420"/>
    </cofactor>
</comment>
<keyword evidence="7" id="KW-1003">Cell membrane</keyword>
<dbReference type="Proteomes" id="UP001139488">
    <property type="component" value="Unassembled WGS sequence"/>
</dbReference>
<dbReference type="InterPro" id="IPR050273">
    <property type="entry name" value="GppA/Ppx_hydrolase"/>
</dbReference>
<keyword evidence="9" id="KW-0472">Membrane</keyword>
<dbReference type="SUPFAM" id="SSF53067">
    <property type="entry name" value="Actin-like ATPase domain"/>
    <property type="match status" value="2"/>
</dbReference>
<evidence type="ECO:0000313" key="14">
    <source>
        <dbReference type="Proteomes" id="UP001139488"/>
    </source>
</evidence>
<dbReference type="SUPFAM" id="SSF109604">
    <property type="entry name" value="HD-domain/PDEase-like"/>
    <property type="match status" value="1"/>
</dbReference>
<sequence>MKIDSDFNPIRHVAAIDLGSNSFHMVIARVVDNEIHIISRHKQKVQLALGLDSYNVLSQASIERGIKCLHEFSQRLKGVTPDNVRIAATHTLRVARNQTTFLEQARVVIPYAIEIIPGEEEARLIYLGVAHTLNAHHSNLIIDIGGGSTELVIGQNFEPQYLSSTAMGCISFTTVFFPNGKLSKNSFVSANLAARQKLESISHHFVTYGWQCVFGSSGTVKVIRNVLIEMGFKDGVITKQRLKKLVSKLCQDKLVNNISFKGITEERKRYLPAGVSILLACIEQLEIKQLHFSSAALREGLLYEMEERFKTGDVRQRTANVFLQRYCVDIEQAHRVRDQAQAIFHQTKLNVDIGEELSDVLLWAAMLHEVGLSVNYSSYHKHSQYLLQHSYMPGFNSEQQRLLATLVRNQRKALKLGELSNLHLFSDTQVLDLIKVLRLSVILSAQRKTQNLSVEIKRVSDDHWCISRLAPHKLDHDGLLFADLETEQRYWKSVHWRLELK</sequence>
<dbReference type="Gene3D" id="1.10.3210.10">
    <property type="entry name" value="Hypothetical protein af1432"/>
    <property type="match status" value="1"/>
</dbReference>
<evidence type="ECO:0000256" key="10">
    <source>
        <dbReference type="ARBA" id="ARBA00047607"/>
    </source>
</evidence>
<reference evidence="13" key="1">
    <citation type="submission" date="2021-11" db="EMBL/GenBank/DDBJ databases">
        <title>Vibrio ZSDE26 sp. nov. and Vibrio ZSDZ34 sp. nov., isolated from coastal seawater in Qingdao.</title>
        <authorList>
            <person name="Zhang P."/>
        </authorList>
    </citation>
    <scope>NUCLEOTIDE SEQUENCE</scope>
    <source>
        <strain evidence="13">ZSDZ34</strain>
    </source>
</reference>
<dbReference type="InterPro" id="IPR048950">
    <property type="entry name" value="Ppx_GppA_C"/>
</dbReference>
<dbReference type="EMBL" id="JAJNNZ010000016">
    <property type="protein sequence ID" value="MCJ2378371.1"/>
    <property type="molecule type" value="Genomic_DNA"/>
</dbReference>
<dbReference type="Gene3D" id="3.30.420.40">
    <property type="match status" value="1"/>
</dbReference>
<comment type="caution">
    <text evidence="13">The sequence shown here is derived from an EMBL/GenBank/DDBJ whole genome shotgun (WGS) entry which is preliminary data.</text>
</comment>
<evidence type="ECO:0000259" key="11">
    <source>
        <dbReference type="Pfam" id="PF02541"/>
    </source>
</evidence>
<comment type="subcellular location">
    <subcellularLocation>
        <location evidence="2">Cell membrane</location>
        <topology evidence="2">Peripheral membrane protein</topology>
    </subcellularLocation>
</comment>
<dbReference type="InterPro" id="IPR022371">
    <property type="entry name" value="Exopolyphosphatase"/>
</dbReference>
<evidence type="ECO:0000256" key="2">
    <source>
        <dbReference type="ARBA" id="ARBA00004202"/>
    </source>
</evidence>
<gene>
    <name evidence="13" type="primary">ppx</name>
    <name evidence="13" type="ORF">LNL84_16255</name>
</gene>
<dbReference type="FunFam" id="3.30.420.150:FF:000001">
    <property type="entry name" value="Guanosine-5'-triphosphate,3'-diphosphate pyrophosphatase"/>
    <property type="match status" value="1"/>
</dbReference>
<comment type="catalytic activity">
    <reaction evidence="10">
        <text>[phosphate](n) + H2O = [phosphate](n-1) + phosphate + H(+)</text>
        <dbReference type="Rhea" id="RHEA:21528"/>
        <dbReference type="Rhea" id="RHEA-COMP:9859"/>
        <dbReference type="Rhea" id="RHEA-COMP:14279"/>
        <dbReference type="ChEBI" id="CHEBI:15377"/>
        <dbReference type="ChEBI" id="CHEBI:15378"/>
        <dbReference type="ChEBI" id="CHEBI:16838"/>
        <dbReference type="ChEBI" id="CHEBI:43474"/>
        <dbReference type="EC" id="3.6.1.11"/>
    </reaction>
</comment>
<evidence type="ECO:0000256" key="4">
    <source>
        <dbReference type="ARBA" id="ARBA00011738"/>
    </source>
</evidence>
<dbReference type="PANTHER" id="PTHR30005:SF14">
    <property type="entry name" value="EXOPOLYPHOSPHATASE"/>
    <property type="match status" value="1"/>
</dbReference>
<dbReference type="Gene3D" id="3.30.420.150">
    <property type="entry name" value="Exopolyphosphatase. Domain 2"/>
    <property type="match status" value="1"/>
</dbReference>
<feature type="domain" description="Ppx/GppA phosphatase C-terminal" evidence="12">
    <location>
        <begin position="314"/>
        <end position="488"/>
    </location>
</feature>
<dbReference type="PANTHER" id="PTHR30005">
    <property type="entry name" value="EXOPOLYPHOSPHATASE"/>
    <property type="match status" value="1"/>
</dbReference>
<proteinExistence type="inferred from homology"/>
<evidence type="ECO:0000313" key="13">
    <source>
        <dbReference type="EMBL" id="MCJ2378371.1"/>
    </source>
</evidence>
<keyword evidence="14" id="KW-1185">Reference proteome</keyword>
<feature type="domain" description="Ppx/GppA phosphatase N-terminal" evidence="11">
    <location>
        <begin position="26"/>
        <end position="308"/>
    </location>
</feature>
<dbReference type="Pfam" id="PF21447">
    <property type="entry name" value="Ppx-GppA_III"/>
    <property type="match status" value="1"/>
</dbReference>
<dbReference type="InterPro" id="IPR043129">
    <property type="entry name" value="ATPase_NBD"/>
</dbReference>
<evidence type="ECO:0000259" key="12">
    <source>
        <dbReference type="Pfam" id="PF21447"/>
    </source>
</evidence>
<dbReference type="Pfam" id="PF02541">
    <property type="entry name" value="Ppx-GppA"/>
    <property type="match status" value="1"/>
</dbReference>
<dbReference type="FunFam" id="3.30.420.40:FF:000023">
    <property type="entry name" value="Guanosine-5'-triphosphate,3'-diphosphate pyrophosphatase"/>
    <property type="match status" value="1"/>
</dbReference>
<dbReference type="GO" id="GO:0006798">
    <property type="term" value="P:polyphosphate catabolic process"/>
    <property type="evidence" value="ECO:0007669"/>
    <property type="project" value="TreeGrafter"/>
</dbReference>
<dbReference type="EC" id="3.6.1.11" evidence="5"/>
<protein>
    <recommendedName>
        <fullName evidence="6">Exopolyphosphatase</fullName>
        <ecNumber evidence="5">3.6.1.11</ecNumber>
    </recommendedName>
</protein>
<keyword evidence="8 13" id="KW-0378">Hydrolase</keyword>
<dbReference type="PIRSF" id="PIRSF001267">
    <property type="entry name" value="Pyrophosphatase_GppA_Ppx"/>
    <property type="match status" value="1"/>
</dbReference>